<sequence length="787" mass="90244">MIICRGILALSCLKSRPMFLFCTAVVFGILSLHIWDVLPNMQWLILVSFVTTSIALIFRYYWLLWFTLSASWALLYAHQYMNELESIPQKRSHHTIEVRVNSLINRNISSDSIEVSPTINTLSSYVLPSTFKLSWDQSSWVKQGQKWQIPVQFSRPYGMLNEAGFDSEVHAVGKGITRKGRVIYQADNLPMMLDSSVTYRQQFFDYISSYLVDLKHHAYLYALTFGYRNGLTADDWLILRDSGLAHLMAISGLHIGLAMLWGWGIGWFLRSLLPQNQKFLWLPLTCGFSFALAYAWLAGFSLPTQRALLMCLIAGGLLYARRTWLSWQIFLVTLTLCLVWNPLSSYASGFWLSFSAVWILFASRVFSGKSLSSPKTARHSKFSHKAKSNAVELVKLQFVLLIFMLPLQWHWFGGMSIWAPIINFIAVPWVSMVTVPLLFLAILTSWWLPASLLIWQLADWSLLPVLYIASWAKGGWWLFSENTYWILCGAIVWGISLYLLPLRQFIGGHISIFVLLCLFYWNLNNRSPAMGWKVHMLDVGHGLAILIEKNQQAWLYDTGSQWKDSSIARRVIAPVLAKKGIGQLDGFIISHSDNDHAGGTDHIVADFNPVKRRSSDNRSGFSVCKQGESWLWQGLKFEVLWPPVIRDYASNPYSCVISIRESGRKLSQTQILLTGDIDDVVELLLAKAYPQLTTEVLVVPHHGSATSSTYTWLDKLQPSYALASINLYNPWRLPSQRIKERYEQRNIVWLTTANEGQISVQFVDNQIKLQRYRQDVATEWFRWQRDK</sequence>
<dbReference type="Pfam" id="PF00753">
    <property type="entry name" value="Lactamase_B"/>
    <property type="match status" value="1"/>
</dbReference>
<evidence type="ECO:0000313" key="9">
    <source>
        <dbReference type="Proteomes" id="UP000003579"/>
    </source>
</evidence>
<accession>D0Z217</accession>
<dbReference type="AlphaFoldDB" id="D0Z217"/>
<feature type="transmembrane region" description="Helical" evidence="6">
    <location>
        <begin position="452"/>
        <end position="472"/>
    </location>
</feature>
<keyword evidence="3 6" id="KW-0812">Transmembrane</keyword>
<dbReference type="eggNOG" id="COG2333">
    <property type="taxonomic scope" value="Bacteria"/>
</dbReference>
<dbReference type="NCBIfam" id="TIGR00361">
    <property type="entry name" value="ComEC_Rec2"/>
    <property type="match status" value="1"/>
</dbReference>
<feature type="transmembrane region" description="Helical" evidence="6">
    <location>
        <begin position="281"/>
        <end position="303"/>
    </location>
</feature>
<keyword evidence="9" id="KW-1185">Reference proteome</keyword>
<reference evidence="8 9" key="1">
    <citation type="submission" date="2009-11" db="EMBL/GenBank/DDBJ databases">
        <authorList>
            <consortium name="Los Alamos National Laboratory (LANL)"/>
            <consortium name="National Microbial Pathogen Data Resource (NMPDR)"/>
            <person name="Munk A.C."/>
            <person name="Tapia R."/>
            <person name="Green L."/>
            <person name="Rogers Y."/>
            <person name="Detter J.C."/>
            <person name="Bruce D."/>
            <person name="Brettin T.S."/>
            <person name="Colwell R."/>
            <person name="Huq A."/>
            <person name="Grim C.J."/>
            <person name="Hasan N.A."/>
            <person name="Vonstein V."/>
            <person name="Bartels D."/>
        </authorList>
    </citation>
    <scope>NUCLEOTIDE SEQUENCE [LARGE SCALE GENOMIC DNA]</scope>
    <source>
        <strain evidence="8 9">CIP 102761</strain>
    </source>
</reference>
<dbReference type="InterPro" id="IPR035681">
    <property type="entry name" value="ComA-like_MBL"/>
</dbReference>
<keyword evidence="4 6" id="KW-1133">Transmembrane helix</keyword>
<dbReference type="NCBIfam" id="TIGR00360">
    <property type="entry name" value="ComEC_N-term"/>
    <property type="match status" value="1"/>
</dbReference>
<evidence type="ECO:0000256" key="4">
    <source>
        <dbReference type="ARBA" id="ARBA00022989"/>
    </source>
</evidence>
<dbReference type="PANTHER" id="PTHR30619">
    <property type="entry name" value="DNA INTERNALIZATION/COMPETENCE PROTEIN COMEC/REC2"/>
    <property type="match status" value="1"/>
</dbReference>
<dbReference type="InterPro" id="IPR052159">
    <property type="entry name" value="Competence_DNA_uptake"/>
</dbReference>
<evidence type="ECO:0000256" key="5">
    <source>
        <dbReference type="ARBA" id="ARBA00023136"/>
    </source>
</evidence>
<feature type="transmembrane region" description="Helical" evidence="6">
    <location>
        <begin position="41"/>
        <end position="62"/>
    </location>
</feature>
<feature type="transmembrane region" description="Helical" evidence="6">
    <location>
        <begin position="247"/>
        <end position="269"/>
    </location>
</feature>
<feature type="transmembrane region" description="Helical" evidence="6">
    <location>
        <begin position="349"/>
        <end position="367"/>
    </location>
</feature>
<dbReference type="Gene3D" id="3.60.15.10">
    <property type="entry name" value="Ribonuclease Z/Hydroxyacylglutathione hydrolase-like"/>
    <property type="match status" value="1"/>
</dbReference>
<name>D0Z217_PHODD</name>
<protein>
    <submittedName>
        <fullName evidence="8">Predicted hydrolase of the metallo-beta-lactamase superfamily</fullName>
    </submittedName>
</protein>
<dbReference type="PANTHER" id="PTHR30619:SF1">
    <property type="entry name" value="RECOMBINATION PROTEIN 2"/>
    <property type="match status" value="1"/>
</dbReference>
<dbReference type="GO" id="GO:0005886">
    <property type="term" value="C:plasma membrane"/>
    <property type="evidence" value="ECO:0007669"/>
    <property type="project" value="UniProtKB-SubCell"/>
</dbReference>
<keyword evidence="2" id="KW-1003">Cell membrane</keyword>
<evidence type="ECO:0000256" key="1">
    <source>
        <dbReference type="ARBA" id="ARBA00004651"/>
    </source>
</evidence>
<proteinExistence type="predicted"/>
<evidence type="ECO:0000259" key="7">
    <source>
        <dbReference type="SMART" id="SM00849"/>
    </source>
</evidence>
<evidence type="ECO:0000256" key="6">
    <source>
        <dbReference type="SAM" id="Phobius"/>
    </source>
</evidence>
<feature type="domain" description="Metallo-beta-lactamase" evidence="7">
    <location>
        <begin position="541"/>
        <end position="727"/>
    </location>
</feature>
<comment type="subcellular location">
    <subcellularLocation>
        <location evidence="1">Cell membrane</location>
        <topology evidence="1">Multi-pass membrane protein</topology>
    </subcellularLocation>
</comment>
<dbReference type="InterPro" id="IPR004477">
    <property type="entry name" value="ComEC_N"/>
</dbReference>
<evidence type="ECO:0000256" key="3">
    <source>
        <dbReference type="ARBA" id="ARBA00022692"/>
    </source>
</evidence>
<dbReference type="InterPro" id="IPR004797">
    <property type="entry name" value="Competence_ComEC/Rec2"/>
</dbReference>
<feature type="transmembrane region" description="Helical" evidence="6">
    <location>
        <begin position="324"/>
        <end position="343"/>
    </location>
</feature>
<dbReference type="InterPro" id="IPR001279">
    <property type="entry name" value="Metallo-B-lactamas"/>
</dbReference>
<keyword evidence="8" id="KW-0378">Hydrolase</keyword>
<dbReference type="SMART" id="SM00849">
    <property type="entry name" value="Lactamase_B"/>
    <property type="match status" value="1"/>
</dbReference>
<keyword evidence="5 6" id="KW-0472">Membrane</keyword>
<organism evidence="8 9">
    <name type="scientific">Photobacterium damselae subsp. damselae CIP 102761</name>
    <dbReference type="NCBI Taxonomy" id="675817"/>
    <lineage>
        <taxon>Bacteria</taxon>
        <taxon>Pseudomonadati</taxon>
        <taxon>Pseudomonadota</taxon>
        <taxon>Gammaproteobacteria</taxon>
        <taxon>Vibrionales</taxon>
        <taxon>Vibrionaceae</taxon>
        <taxon>Photobacterium</taxon>
    </lineage>
</organism>
<dbReference type="Pfam" id="PF03772">
    <property type="entry name" value="Competence"/>
    <property type="match status" value="1"/>
</dbReference>
<evidence type="ECO:0000256" key="2">
    <source>
        <dbReference type="ARBA" id="ARBA00022475"/>
    </source>
</evidence>
<feature type="transmembrane region" description="Helical" evidence="6">
    <location>
        <begin position="18"/>
        <end position="35"/>
    </location>
</feature>
<feature type="transmembrane region" description="Helical" evidence="6">
    <location>
        <begin position="388"/>
        <end position="411"/>
    </location>
</feature>
<dbReference type="Proteomes" id="UP000003579">
    <property type="component" value="Unassembled WGS sequence"/>
</dbReference>
<feature type="transmembrane region" description="Helical" evidence="6">
    <location>
        <begin position="484"/>
        <end position="500"/>
    </location>
</feature>
<dbReference type="EMBL" id="ADBS01000001">
    <property type="protein sequence ID" value="EEZ40834.1"/>
    <property type="molecule type" value="Genomic_DNA"/>
</dbReference>
<dbReference type="CDD" id="cd07731">
    <property type="entry name" value="ComA-like_MBL-fold"/>
    <property type="match status" value="1"/>
</dbReference>
<dbReference type="InterPro" id="IPR036866">
    <property type="entry name" value="RibonucZ/Hydroxyglut_hydro"/>
</dbReference>
<evidence type="ECO:0000313" key="8">
    <source>
        <dbReference type="EMBL" id="EEZ40834.1"/>
    </source>
</evidence>
<feature type="transmembrane region" description="Helical" evidence="6">
    <location>
        <begin position="505"/>
        <end position="523"/>
    </location>
</feature>
<dbReference type="GO" id="GO:0030420">
    <property type="term" value="P:establishment of competence for transformation"/>
    <property type="evidence" value="ECO:0007669"/>
    <property type="project" value="InterPro"/>
</dbReference>
<feature type="transmembrane region" description="Helical" evidence="6">
    <location>
        <begin position="417"/>
        <end position="440"/>
    </location>
</feature>
<dbReference type="GO" id="GO:0016787">
    <property type="term" value="F:hydrolase activity"/>
    <property type="evidence" value="ECO:0007669"/>
    <property type="project" value="UniProtKB-KW"/>
</dbReference>
<gene>
    <name evidence="8" type="ORF">VDA_001866</name>
</gene>
<dbReference type="eggNOG" id="COG0658">
    <property type="taxonomic scope" value="Bacteria"/>
</dbReference>
<dbReference type="SUPFAM" id="SSF56281">
    <property type="entry name" value="Metallo-hydrolase/oxidoreductase"/>
    <property type="match status" value="1"/>
</dbReference>